<feature type="signal peptide" evidence="2">
    <location>
        <begin position="1"/>
        <end position="28"/>
    </location>
</feature>
<accession>A0A8E0RT42</accession>
<evidence type="ECO:0000256" key="1">
    <source>
        <dbReference type="SAM" id="MobiDB-lite"/>
    </source>
</evidence>
<organism evidence="3 4">
    <name type="scientific">Fasciolopsis buskii</name>
    <dbReference type="NCBI Taxonomy" id="27845"/>
    <lineage>
        <taxon>Eukaryota</taxon>
        <taxon>Metazoa</taxon>
        <taxon>Spiralia</taxon>
        <taxon>Lophotrochozoa</taxon>
        <taxon>Platyhelminthes</taxon>
        <taxon>Trematoda</taxon>
        <taxon>Digenea</taxon>
        <taxon>Plagiorchiida</taxon>
        <taxon>Echinostomata</taxon>
        <taxon>Echinostomatoidea</taxon>
        <taxon>Fasciolidae</taxon>
        <taxon>Fasciolopsis</taxon>
    </lineage>
</organism>
<dbReference type="EMBL" id="LUCM01007323">
    <property type="protein sequence ID" value="KAA0190163.1"/>
    <property type="molecule type" value="Genomic_DNA"/>
</dbReference>
<keyword evidence="2" id="KW-0732">Signal</keyword>
<sequence length="309" mass="34180">MGCTSSLPHSILSLVAVTLLLGSSNVRTHTVGSLLEACFGSGFDHLAPKRVGAFGMIHAHSYRTGPEGIVLASRLRPHSCIYGFLFPSNRKVDHLLFNMNEAYVREGKDSYWESGIRAESKIFRYLRSNPSLLYNSHRCLGCCTLLRKRGRLSSRTRNEPTETYPDVEPFPTSPDEELTYNYSRLTSAYADPVPPCPSAPPFPFSSHLKPLPPSYQEAMKVVIPDCLPAPFIPNPVYPTTRNSNYASSGCESGLESLEAPTQVSVRTRIFPSPDPNLLHPPSYNQCVRPGSAGSWMNQSPEGRKRSQGF</sequence>
<comment type="caution">
    <text evidence="3">The sequence shown here is derived from an EMBL/GenBank/DDBJ whole genome shotgun (WGS) entry which is preliminary data.</text>
</comment>
<name>A0A8E0RT42_9TREM</name>
<gene>
    <name evidence="3" type="ORF">FBUS_01068</name>
</gene>
<protein>
    <submittedName>
        <fullName evidence="3">Uncharacterized protein</fullName>
    </submittedName>
</protein>
<evidence type="ECO:0000256" key="2">
    <source>
        <dbReference type="SAM" id="SignalP"/>
    </source>
</evidence>
<evidence type="ECO:0000313" key="4">
    <source>
        <dbReference type="Proteomes" id="UP000728185"/>
    </source>
</evidence>
<proteinExistence type="predicted"/>
<dbReference type="Proteomes" id="UP000728185">
    <property type="component" value="Unassembled WGS sequence"/>
</dbReference>
<feature type="region of interest" description="Disordered" evidence="1">
    <location>
        <begin position="289"/>
        <end position="309"/>
    </location>
</feature>
<feature type="chain" id="PRO_5034659164" evidence="2">
    <location>
        <begin position="29"/>
        <end position="309"/>
    </location>
</feature>
<reference evidence="3" key="1">
    <citation type="submission" date="2019-05" db="EMBL/GenBank/DDBJ databases">
        <title>Annotation for the trematode Fasciolopsis buski.</title>
        <authorList>
            <person name="Choi Y.-J."/>
        </authorList>
    </citation>
    <scope>NUCLEOTIDE SEQUENCE</scope>
    <source>
        <strain evidence="3">HT</strain>
        <tissue evidence="3">Whole worm</tissue>
    </source>
</reference>
<dbReference type="OrthoDB" id="6288580at2759"/>
<dbReference type="AlphaFoldDB" id="A0A8E0RT42"/>
<keyword evidence="4" id="KW-1185">Reference proteome</keyword>
<evidence type="ECO:0000313" key="3">
    <source>
        <dbReference type="EMBL" id="KAA0190163.1"/>
    </source>
</evidence>